<sequence length="491" mass="56220">MEPFPTKDDIQYPNPNFFLDQRIILLAGRINTETVTSSVLKNLRTGADKIFVLRQQENLNPIKQRNFQQNILFLFMNLSVSIMMFTYIRFSGVVVEDHISLWNGRQRCESWRRVRREQKEELFKLLTKEFTSYHNKRTKEQQECKESEATGFTKNKRGTAVVHHIEKLPQDEPLHICTHKFTMMNTDVHFNLLYMILSATATATRETTKVNVCSSTESYTLSPWLAYDGDDVTTTGVSYHLWNAYGKTWTEMSHWDDSKGCFIPNKTLADGSGLQCSYDGKLIVERSKGWPLGTYVRYWVQSALSNGLKTWIGASINLIDEIEKVLLDESKRVIEITFLDRNDTKFAVCNPERCLKLVNVSKTGSGPWLSWTSRLDDSGGKLELKRIEKSDNQRDIQVRIILSSLKSDIGSEKIDLPLRILVDSFQGSELSVTDKAYTLHLSTFWGFSQPSAENERTRTSPTWPTSSSARLPVKYCISAIILIVTVASFLN</sequence>
<dbReference type="Proteomes" id="UP001249851">
    <property type="component" value="Unassembled WGS sequence"/>
</dbReference>
<evidence type="ECO:0000256" key="1">
    <source>
        <dbReference type="SAM" id="Phobius"/>
    </source>
</evidence>
<name>A0AAD9VFZ1_ACRCE</name>
<comment type="caution">
    <text evidence="2">The sequence shown here is derived from an EMBL/GenBank/DDBJ whole genome shotgun (WGS) entry which is preliminary data.</text>
</comment>
<protein>
    <submittedName>
        <fullName evidence="2">Uncharacterized protein</fullName>
    </submittedName>
</protein>
<dbReference type="EMBL" id="JARQWQ010000004">
    <property type="protein sequence ID" value="KAK2572495.1"/>
    <property type="molecule type" value="Genomic_DNA"/>
</dbReference>
<reference evidence="2" key="1">
    <citation type="journal article" date="2023" name="G3 (Bethesda)">
        <title>Whole genome assembly and annotation of the endangered Caribbean coral Acropora cervicornis.</title>
        <authorList>
            <person name="Selwyn J.D."/>
            <person name="Vollmer S.V."/>
        </authorList>
    </citation>
    <scope>NUCLEOTIDE SEQUENCE</scope>
    <source>
        <strain evidence="2">K2</strain>
    </source>
</reference>
<keyword evidence="3" id="KW-1185">Reference proteome</keyword>
<evidence type="ECO:0000313" key="3">
    <source>
        <dbReference type="Proteomes" id="UP001249851"/>
    </source>
</evidence>
<dbReference type="AlphaFoldDB" id="A0AAD9VFZ1"/>
<proteinExistence type="predicted"/>
<feature type="transmembrane region" description="Helical" evidence="1">
    <location>
        <begin position="71"/>
        <end position="90"/>
    </location>
</feature>
<keyword evidence="1" id="KW-1133">Transmembrane helix</keyword>
<evidence type="ECO:0000313" key="2">
    <source>
        <dbReference type="EMBL" id="KAK2572495.1"/>
    </source>
</evidence>
<keyword evidence="1" id="KW-0472">Membrane</keyword>
<reference evidence="2" key="2">
    <citation type="journal article" date="2023" name="Science">
        <title>Genomic signatures of disease resistance in endangered staghorn corals.</title>
        <authorList>
            <person name="Vollmer S.V."/>
            <person name="Selwyn J.D."/>
            <person name="Despard B.A."/>
            <person name="Roesel C.L."/>
        </authorList>
    </citation>
    <scope>NUCLEOTIDE SEQUENCE</scope>
    <source>
        <strain evidence="2">K2</strain>
    </source>
</reference>
<keyword evidence="1" id="KW-0812">Transmembrane</keyword>
<gene>
    <name evidence="2" type="ORF">P5673_002749</name>
</gene>
<accession>A0AAD9VFZ1</accession>
<organism evidence="2 3">
    <name type="scientific">Acropora cervicornis</name>
    <name type="common">Staghorn coral</name>
    <dbReference type="NCBI Taxonomy" id="6130"/>
    <lineage>
        <taxon>Eukaryota</taxon>
        <taxon>Metazoa</taxon>
        <taxon>Cnidaria</taxon>
        <taxon>Anthozoa</taxon>
        <taxon>Hexacorallia</taxon>
        <taxon>Scleractinia</taxon>
        <taxon>Astrocoeniina</taxon>
        <taxon>Acroporidae</taxon>
        <taxon>Acropora</taxon>
    </lineage>
</organism>